<organism evidence="1 2">
    <name type="scientific">Candidatus Methanoperedens nitratireducens</name>
    <dbReference type="NCBI Taxonomy" id="1392998"/>
    <lineage>
        <taxon>Archaea</taxon>
        <taxon>Methanobacteriati</taxon>
        <taxon>Methanobacteriota</taxon>
        <taxon>Stenosarchaea group</taxon>
        <taxon>Methanomicrobia</taxon>
        <taxon>Methanosarcinales</taxon>
        <taxon>ANME-2 cluster</taxon>
        <taxon>Candidatus Methanoperedentaceae</taxon>
        <taxon>Candidatus Methanoperedens</taxon>
    </lineage>
</organism>
<dbReference type="EMBL" id="JMIY01000005">
    <property type="protein sequence ID" value="KCZ71649.1"/>
    <property type="molecule type" value="Genomic_DNA"/>
</dbReference>
<evidence type="ECO:0000313" key="2">
    <source>
        <dbReference type="Proteomes" id="UP000027153"/>
    </source>
</evidence>
<protein>
    <submittedName>
        <fullName evidence="1">Uncharacterized protein</fullName>
    </submittedName>
</protein>
<keyword evidence="2" id="KW-1185">Reference proteome</keyword>
<dbReference type="AlphaFoldDB" id="A0A062V793"/>
<comment type="caution">
    <text evidence="1">The sequence shown here is derived from an EMBL/GenBank/DDBJ whole genome shotgun (WGS) entry which is preliminary data.</text>
</comment>
<proteinExistence type="predicted"/>
<gene>
    <name evidence="1" type="ORF">ANME2D_02385</name>
</gene>
<evidence type="ECO:0000313" key="1">
    <source>
        <dbReference type="EMBL" id="KCZ71649.1"/>
    </source>
</evidence>
<reference evidence="1 2" key="1">
    <citation type="journal article" date="2013" name="Nature">
        <title>Anaerobic oxidation of methane coupled to nitrate reduction in a novel archaeal lineage.</title>
        <authorList>
            <person name="Haroon M.F."/>
            <person name="Hu S."/>
            <person name="Shi Y."/>
            <person name="Imelfort M."/>
            <person name="Keller J."/>
            <person name="Hugenholtz P."/>
            <person name="Yuan Z."/>
            <person name="Tyson G.W."/>
        </authorList>
    </citation>
    <scope>NUCLEOTIDE SEQUENCE [LARGE SCALE GENOMIC DNA]</scope>
    <source>
        <strain evidence="1 2">ANME-2d</strain>
    </source>
</reference>
<name>A0A062V793_9EURY</name>
<accession>A0A062V793</accession>
<dbReference type="Proteomes" id="UP000027153">
    <property type="component" value="Unassembled WGS sequence"/>
</dbReference>
<sequence length="131" mass="15213">MKYLMLELLLIAIRWYPLSVFLSLIQSHIVTAYYFRTAIPPKIITWYNSKTIDNVQLLLTDTSEAVTFTAIVRKTINCLGWFLDDIKQSNNYDDLSTFSTPCGTFRTEFWSINAVNFHGRTCKGTHNIDYI</sequence>